<evidence type="ECO:0000313" key="1">
    <source>
        <dbReference type="EMBL" id="SEG58310.1"/>
    </source>
</evidence>
<dbReference type="Proteomes" id="UP000236731">
    <property type="component" value="Unassembled WGS sequence"/>
</dbReference>
<sequence length="33" mass="4044">MKLFYSYYSFAFLYNYNEVFSGFVYGDGYLNIF</sequence>
<gene>
    <name evidence="1" type="ORF">SAMN05421877_1109</name>
</gene>
<reference evidence="2" key="1">
    <citation type="submission" date="2016-10" db="EMBL/GenBank/DDBJ databases">
        <authorList>
            <person name="Varghese N."/>
            <person name="Submissions S."/>
        </authorList>
    </citation>
    <scope>NUCLEOTIDE SEQUENCE [LARGE SCALE GENOMIC DNA]</scope>
    <source>
        <strain evidence="2">DSM 22361</strain>
    </source>
</reference>
<dbReference type="AlphaFoldDB" id="A0A1H6BCE3"/>
<protein>
    <submittedName>
        <fullName evidence="1">Uncharacterized protein</fullName>
    </submittedName>
</protein>
<accession>A0A1H6BCE3</accession>
<proteinExistence type="predicted"/>
<organism evidence="1 2">
    <name type="scientific">Sphingobacterium lactis</name>
    <dbReference type="NCBI Taxonomy" id="797291"/>
    <lineage>
        <taxon>Bacteria</taxon>
        <taxon>Pseudomonadati</taxon>
        <taxon>Bacteroidota</taxon>
        <taxon>Sphingobacteriia</taxon>
        <taxon>Sphingobacteriales</taxon>
        <taxon>Sphingobacteriaceae</taxon>
        <taxon>Sphingobacterium</taxon>
    </lineage>
</organism>
<evidence type="ECO:0000313" key="2">
    <source>
        <dbReference type="Proteomes" id="UP000236731"/>
    </source>
</evidence>
<name>A0A1H6BCE3_9SPHI</name>
<keyword evidence="2" id="KW-1185">Reference proteome</keyword>
<dbReference type="EMBL" id="FNUT01000010">
    <property type="protein sequence ID" value="SEG58310.1"/>
    <property type="molecule type" value="Genomic_DNA"/>
</dbReference>